<proteinExistence type="predicted"/>
<name>A0ABZ0Z5N0_9CAUD</name>
<evidence type="ECO:0000313" key="2">
    <source>
        <dbReference type="Proteomes" id="UP001346559"/>
    </source>
</evidence>
<protein>
    <submittedName>
        <fullName evidence="1">Uncharacterized protein</fullName>
    </submittedName>
</protein>
<organism evidence="1 2">
    <name type="scientific">phage Lak_Megaphage_RVC_AP1_GC26</name>
    <dbReference type="NCBI Taxonomy" id="3109224"/>
    <lineage>
        <taxon>Viruses</taxon>
        <taxon>Duplodnaviria</taxon>
        <taxon>Heunggongvirae</taxon>
        <taxon>Uroviricota</taxon>
        <taxon>Caudoviricetes</taxon>
        <taxon>Caudoviricetes code 15 clade</taxon>
    </lineage>
</organism>
<evidence type="ECO:0000313" key="1">
    <source>
        <dbReference type="EMBL" id="WQJ54471.1"/>
    </source>
</evidence>
<dbReference type="EMBL" id="OR769218">
    <property type="protein sequence ID" value="WQJ54471.1"/>
    <property type="molecule type" value="Genomic_DNA"/>
</dbReference>
<dbReference type="Proteomes" id="UP001346559">
    <property type="component" value="Segment"/>
</dbReference>
<accession>A0ABZ0Z5N0</accession>
<reference evidence="1 2" key="1">
    <citation type="submission" date="2023-11" db="EMBL/GenBank/DDBJ databases">
        <authorList>
            <person name="Cook R."/>
            <person name="Crisci M."/>
            <person name="Pye H."/>
            <person name="Adriaenssens E."/>
            <person name="Santini J."/>
        </authorList>
    </citation>
    <scope>NUCLEOTIDE SEQUENCE [LARGE SCALE GENOMIC DNA]</scope>
    <source>
        <strain evidence="1">Lak_Megaphage_RVC_AP1_GC26</strain>
    </source>
</reference>
<sequence>MVMIGDIVRTITEVKNTNGVYEIHPCGDNTISGHIKSTDGKLTDFSNGNEYTDYEVYQIEMFEEEGNVYYRKVM</sequence>
<keyword evidence="2" id="KW-1185">Reference proteome</keyword>